<organism evidence="3 4">
    <name type="scientific">Tritrichomonas musculus</name>
    <dbReference type="NCBI Taxonomy" id="1915356"/>
    <lineage>
        <taxon>Eukaryota</taxon>
        <taxon>Metamonada</taxon>
        <taxon>Parabasalia</taxon>
        <taxon>Tritrichomonadida</taxon>
        <taxon>Tritrichomonadidae</taxon>
        <taxon>Tritrichomonas</taxon>
    </lineage>
</organism>
<dbReference type="InterPro" id="IPR008979">
    <property type="entry name" value="Galactose-bd-like_sf"/>
</dbReference>
<feature type="domain" description="BACK" evidence="2">
    <location>
        <begin position="156"/>
        <end position="221"/>
    </location>
</feature>
<proteinExistence type="predicted"/>
<dbReference type="Pfam" id="PF07707">
    <property type="entry name" value="BACK"/>
    <property type="match status" value="1"/>
</dbReference>
<evidence type="ECO:0000259" key="2">
    <source>
        <dbReference type="Pfam" id="PF07707"/>
    </source>
</evidence>
<dbReference type="EMBL" id="JAPFFF010000010">
    <property type="protein sequence ID" value="KAK8881119.1"/>
    <property type="molecule type" value="Genomic_DNA"/>
</dbReference>
<evidence type="ECO:0000259" key="1">
    <source>
        <dbReference type="Pfam" id="PF00754"/>
    </source>
</evidence>
<reference evidence="3 4" key="1">
    <citation type="submission" date="2024-04" db="EMBL/GenBank/DDBJ databases">
        <title>Tritrichomonas musculus Genome.</title>
        <authorList>
            <person name="Alves-Ferreira E."/>
            <person name="Grigg M."/>
            <person name="Lorenzi H."/>
            <person name="Galac M."/>
        </authorList>
    </citation>
    <scope>NUCLEOTIDE SEQUENCE [LARGE SCALE GENOMIC DNA]</scope>
    <source>
        <strain evidence="3 4">EAF2021</strain>
    </source>
</reference>
<sequence length="463" mass="54499">MESRNFIYSLSYKNVNEIPFDKYERNFTFIVNGKAYETSRIVADLLSPKVRRFHYIDDTISEISINTKIKDKKEDSENSITNDYFSDFLNLSQFKQNNIDLLHLKRYCEYFILLGNVDEYIHLQSAYSDRLTIDNAIDSLLSLTELIKVCNEPSAAIVCNESIKKIISFAASNFDQLDKEKLKKLEISVLEEIISSDSLKLEEEDTLLQLLIELYENDINYSYLFEYVIFSNVKKETIKLFIETFDIEFLNLGIWKSISKRLLSSKIQRNDIDQRYYEQINTFEHVKGKEFEGIMRYLTKQTGGNIHDNETIEITSNSILNNDYRYHPKNLVDYENDTLYNSDNDENVNITFDFKDKRIQLSAYSIQSVPDGPGAGNLKNWVVEVSNDKDKWIIVDEHQNDSSLNESDIIATFNTKQDMNEYYRFIRIRQTGISWFCLGNDYNLYFPFVEFYGKLKQPKKNKF</sequence>
<protein>
    <recommendedName>
        <fullName evidence="5">BACK domain-containing protein</fullName>
    </recommendedName>
</protein>
<dbReference type="Pfam" id="PF00754">
    <property type="entry name" value="F5_F8_type_C"/>
    <property type="match status" value="1"/>
</dbReference>
<dbReference type="InterPro" id="IPR000421">
    <property type="entry name" value="FA58C"/>
</dbReference>
<dbReference type="Gene3D" id="2.60.120.260">
    <property type="entry name" value="Galactose-binding domain-like"/>
    <property type="match status" value="1"/>
</dbReference>
<dbReference type="InterPro" id="IPR011705">
    <property type="entry name" value="BACK"/>
</dbReference>
<dbReference type="Proteomes" id="UP001470230">
    <property type="component" value="Unassembled WGS sequence"/>
</dbReference>
<name>A0ABR2JQD4_9EUKA</name>
<accession>A0ABR2JQD4</accession>
<feature type="domain" description="F5/8 type C" evidence="1">
    <location>
        <begin position="314"/>
        <end position="432"/>
    </location>
</feature>
<evidence type="ECO:0008006" key="5">
    <source>
        <dbReference type="Google" id="ProtNLM"/>
    </source>
</evidence>
<gene>
    <name evidence="3" type="ORF">M9Y10_003848</name>
</gene>
<dbReference type="SUPFAM" id="SSF49785">
    <property type="entry name" value="Galactose-binding domain-like"/>
    <property type="match status" value="1"/>
</dbReference>
<evidence type="ECO:0000313" key="4">
    <source>
        <dbReference type="Proteomes" id="UP001470230"/>
    </source>
</evidence>
<comment type="caution">
    <text evidence="3">The sequence shown here is derived from an EMBL/GenBank/DDBJ whole genome shotgun (WGS) entry which is preliminary data.</text>
</comment>
<keyword evidence="4" id="KW-1185">Reference proteome</keyword>
<evidence type="ECO:0000313" key="3">
    <source>
        <dbReference type="EMBL" id="KAK8881119.1"/>
    </source>
</evidence>